<gene>
    <name evidence="6" type="ORF">FE785_03315</name>
</gene>
<reference evidence="6 7" key="1">
    <citation type="submission" date="2019-05" db="EMBL/GenBank/DDBJ databases">
        <title>Thiomicrorhabdus sediminis sp. nov, a novel sulfur-oxidizing bacterium isolated from coastal sediment.</title>
        <authorList>
            <person name="Liu X."/>
        </authorList>
    </citation>
    <scope>NUCLEOTIDE SEQUENCE [LARGE SCALE GENOMIC DNA]</scope>
    <source>
        <strain evidence="6 7">G1</strain>
    </source>
</reference>
<dbReference type="AlphaFoldDB" id="A0A4P9K618"/>
<dbReference type="SFLD" id="SFLDG01140">
    <property type="entry name" value="C2.B:_Phosphomannomutase_and_P"/>
    <property type="match status" value="1"/>
</dbReference>
<dbReference type="NCBIfam" id="TIGR01484">
    <property type="entry name" value="HAD-SF-IIB"/>
    <property type="match status" value="1"/>
</dbReference>
<dbReference type="SFLD" id="SFLDS00003">
    <property type="entry name" value="Haloacid_Dehalogenase"/>
    <property type="match status" value="1"/>
</dbReference>
<evidence type="ECO:0000313" key="6">
    <source>
        <dbReference type="EMBL" id="QCU89736.1"/>
    </source>
</evidence>
<dbReference type="CDD" id="cd07516">
    <property type="entry name" value="HAD_Pase"/>
    <property type="match status" value="1"/>
</dbReference>
<accession>A0A4P9K618</accession>
<evidence type="ECO:0000256" key="1">
    <source>
        <dbReference type="ARBA" id="ARBA00001946"/>
    </source>
</evidence>
<dbReference type="PANTHER" id="PTHR47267:SF4">
    <property type="entry name" value="PYRIDOXAL PHOSPHATE PHOSPHATASE YIGL"/>
    <property type="match status" value="1"/>
</dbReference>
<dbReference type="Gene3D" id="3.30.1240.10">
    <property type="match status" value="1"/>
</dbReference>
<dbReference type="SUPFAM" id="SSF56784">
    <property type="entry name" value="HAD-like"/>
    <property type="match status" value="1"/>
</dbReference>
<evidence type="ECO:0000313" key="7">
    <source>
        <dbReference type="Proteomes" id="UP000304864"/>
    </source>
</evidence>
<dbReference type="InterPro" id="IPR006379">
    <property type="entry name" value="HAD-SF_hydro_IIB"/>
</dbReference>
<dbReference type="Pfam" id="PF08282">
    <property type="entry name" value="Hydrolase_3"/>
    <property type="match status" value="1"/>
</dbReference>
<keyword evidence="3 6" id="KW-0378">Hydrolase</keyword>
<dbReference type="Gene3D" id="3.40.50.1000">
    <property type="entry name" value="HAD superfamily/HAD-like"/>
    <property type="match status" value="1"/>
</dbReference>
<dbReference type="Proteomes" id="UP000304864">
    <property type="component" value="Chromosome"/>
</dbReference>
<dbReference type="InterPro" id="IPR036412">
    <property type="entry name" value="HAD-like_sf"/>
</dbReference>
<dbReference type="EMBL" id="CP040602">
    <property type="protein sequence ID" value="QCU89736.1"/>
    <property type="molecule type" value="Genomic_DNA"/>
</dbReference>
<dbReference type="KEGG" id="thig:FE785_03315"/>
<evidence type="ECO:0000256" key="5">
    <source>
        <dbReference type="ARBA" id="ARBA00034778"/>
    </source>
</evidence>
<dbReference type="RefSeq" id="WP_138564390.1">
    <property type="nucleotide sequence ID" value="NZ_CP040602.1"/>
</dbReference>
<comment type="similarity">
    <text evidence="5">Belongs to the HAD-like hydrolase superfamily. Cof family.</text>
</comment>
<protein>
    <submittedName>
        <fullName evidence="6">HAD family hydrolase</fullName>
    </submittedName>
</protein>
<evidence type="ECO:0000256" key="4">
    <source>
        <dbReference type="ARBA" id="ARBA00022842"/>
    </source>
</evidence>
<dbReference type="InterPro" id="IPR023214">
    <property type="entry name" value="HAD_sf"/>
</dbReference>
<dbReference type="GO" id="GO:0016791">
    <property type="term" value="F:phosphatase activity"/>
    <property type="evidence" value="ECO:0007669"/>
    <property type="project" value="UniProtKB-ARBA"/>
</dbReference>
<dbReference type="OrthoDB" id="455474at2"/>
<keyword evidence="2" id="KW-0479">Metal-binding</keyword>
<proteinExistence type="inferred from homology"/>
<dbReference type="PANTHER" id="PTHR47267">
    <property type="match status" value="1"/>
</dbReference>
<keyword evidence="7" id="KW-1185">Reference proteome</keyword>
<name>A0A4P9K618_9GAMM</name>
<comment type="cofactor">
    <cofactor evidence="1">
        <name>Mg(2+)</name>
        <dbReference type="ChEBI" id="CHEBI:18420"/>
    </cofactor>
</comment>
<dbReference type="NCBIfam" id="TIGR00099">
    <property type="entry name" value="Cof-subfamily"/>
    <property type="match status" value="1"/>
</dbReference>
<keyword evidence="4" id="KW-0460">Magnesium</keyword>
<sequence length="274" mass="30536">MSQFPQLSQIDCVVSDLDGTLLNADHQISENAIKSIQALVEQGVVFMLATGRHYQDVHGLMQKLGVEMCLITSNGARVHSDCGKLLYHNAMPAHLVAEVIRLSRGFCVHRNLYQNENWWVEEPHEELLAIHASSGFSYRFCDFDSLLLNDVDKLYFNAGHDELLKLEKALQKSLGDQLCITFTSPEYLEVMNLGVSKAQALAQRFIERDICPTRVLALGDGMNDIEMLNLVGHRVVMDNASERVKSMVDHAIGGFANHNDGVALCLQRLLASKA</sequence>
<dbReference type="GO" id="GO:0000287">
    <property type="term" value="F:magnesium ion binding"/>
    <property type="evidence" value="ECO:0007669"/>
    <property type="project" value="UniProtKB-ARBA"/>
</dbReference>
<dbReference type="InterPro" id="IPR000150">
    <property type="entry name" value="Cof"/>
</dbReference>
<evidence type="ECO:0000256" key="3">
    <source>
        <dbReference type="ARBA" id="ARBA00022801"/>
    </source>
</evidence>
<evidence type="ECO:0000256" key="2">
    <source>
        <dbReference type="ARBA" id="ARBA00022723"/>
    </source>
</evidence>
<organism evidence="6 7">
    <name type="scientific">Thiomicrorhabdus sediminis</name>
    <dbReference type="NCBI Taxonomy" id="2580412"/>
    <lineage>
        <taxon>Bacteria</taxon>
        <taxon>Pseudomonadati</taxon>
        <taxon>Pseudomonadota</taxon>
        <taxon>Gammaproteobacteria</taxon>
        <taxon>Thiotrichales</taxon>
        <taxon>Piscirickettsiaceae</taxon>
        <taxon>Thiomicrorhabdus</taxon>
    </lineage>
</organism>